<evidence type="ECO:0000313" key="2">
    <source>
        <dbReference type="EMBL" id="KAK8769510.1"/>
    </source>
</evidence>
<dbReference type="EMBL" id="JARKHS020022510">
    <property type="protein sequence ID" value="KAK8769510.1"/>
    <property type="molecule type" value="Genomic_DNA"/>
</dbReference>
<evidence type="ECO:0000313" key="3">
    <source>
        <dbReference type="Proteomes" id="UP001321473"/>
    </source>
</evidence>
<accession>A0AAQ4E488</accession>
<dbReference type="AlphaFoldDB" id="A0AAQ4E488"/>
<comment type="caution">
    <text evidence="2">The sequence shown here is derived from an EMBL/GenBank/DDBJ whole genome shotgun (WGS) entry which is preliminary data.</text>
</comment>
<name>A0AAQ4E488_AMBAM</name>
<evidence type="ECO:0000256" key="1">
    <source>
        <dbReference type="SAM" id="MobiDB-lite"/>
    </source>
</evidence>
<feature type="region of interest" description="Disordered" evidence="1">
    <location>
        <begin position="1"/>
        <end position="26"/>
    </location>
</feature>
<organism evidence="2 3">
    <name type="scientific">Amblyomma americanum</name>
    <name type="common">Lone star tick</name>
    <dbReference type="NCBI Taxonomy" id="6943"/>
    <lineage>
        <taxon>Eukaryota</taxon>
        <taxon>Metazoa</taxon>
        <taxon>Ecdysozoa</taxon>
        <taxon>Arthropoda</taxon>
        <taxon>Chelicerata</taxon>
        <taxon>Arachnida</taxon>
        <taxon>Acari</taxon>
        <taxon>Parasitiformes</taxon>
        <taxon>Ixodida</taxon>
        <taxon>Ixodoidea</taxon>
        <taxon>Ixodidae</taxon>
        <taxon>Amblyomminae</taxon>
        <taxon>Amblyomma</taxon>
    </lineage>
</organism>
<proteinExistence type="predicted"/>
<sequence length="67" mass="7789">MAQKALTLPLERQGAHNFSRPPETGPCNPEWYSEPLPKVWIHLSVLGDVYYEWRNRRCSLHMHGSVT</sequence>
<keyword evidence="3" id="KW-1185">Reference proteome</keyword>
<gene>
    <name evidence="2" type="ORF">V5799_014024</name>
</gene>
<dbReference type="Proteomes" id="UP001321473">
    <property type="component" value="Unassembled WGS sequence"/>
</dbReference>
<protein>
    <submittedName>
        <fullName evidence="2">Uncharacterized protein</fullName>
    </submittedName>
</protein>
<reference evidence="2 3" key="1">
    <citation type="journal article" date="2023" name="Arcadia Sci">
        <title>De novo assembly of a long-read Amblyomma americanum tick genome.</title>
        <authorList>
            <person name="Chou S."/>
            <person name="Poskanzer K.E."/>
            <person name="Rollins M."/>
            <person name="Thuy-Boun P.S."/>
        </authorList>
    </citation>
    <scope>NUCLEOTIDE SEQUENCE [LARGE SCALE GENOMIC DNA]</scope>
    <source>
        <strain evidence="2">F_SG_1</strain>
        <tissue evidence="2">Salivary glands</tissue>
    </source>
</reference>